<dbReference type="PROSITE" id="PS50206">
    <property type="entry name" value="RHODANESE_3"/>
    <property type="match status" value="1"/>
</dbReference>
<evidence type="ECO:0000259" key="2">
    <source>
        <dbReference type="PROSITE" id="PS50206"/>
    </source>
</evidence>
<dbReference type="InterPro" id="IPR021309">
    <property type="entry name" value="YgaP-like_TM"/>
</dbReference>
<dbReference type="Pfam" id="PF00581">
    <property type="entry name" value="Rhodanese"/>
    <property type="match status" value="1"/>
</dbReference>
<feature type="domain" description="Rhodanese" evidence="2">
    <location>
        <begin position="13"/>
        <end position="100"/>
    </location>
</feature>
<accession>A0ABX0R6P6</accession>
<dbReference type="PANTHER" id="PTHR43031">
    <property type="entry name" value="FAD-DEPENDENT OXIDOREDUCTASE"/>
    <property type="match status" value="1"/>
</dbReference>
<dbReference type="InterPro" id="IPR001763">
    <property type="entry name" value="Rhodanese-like_dom"/>
</dbReference>
<protein>
    <submittedName>
        <fullName evidence="3">DUF2892 domain-containing protein</fullName>
    </submittedName>
</protein>
<proteinExistence type="predicted"/>
<dbReference type="Pfam" id="PF11127">
    <property type="entry name" value="YgaP-like_TM"/>
    <property type="match status" value="1"/>
</dbReference>
<evidence type="ECO:0000313" key="3">
    <source>
        <dbReference type="EMBL" id="NIF21060.1"/>
    </source>
</evidence>
<name>A0ABX0R6P6_9GAMM</name>
<dbReference type="Gene3D" id="6.10.140.1340">
    <property type="match status" value="1"/>
</dbReference>
<keyword evidence="1" id="KW-0812">Transmembrane</keyword>
<dbReference type="PANTHER" id="PTHR43031:SF7">
    <property type="entry name" value="NITRIC OXIDE REDUCTASE FLRD-NAD(+) REDUCTASE"/>
    <property type="match status" value="1"/>
</dbReference>
<keyword evidence="1" id="KW-0472">Membrane</keyword>
<dbReference type="Gene3D" id="3.40.250.10">
    <property type="entry name" value="Rhodanese-like domain"/>
    <property type="match status" value="1"/>
</dbReference>
<organism evidence="3 4">
    <name type="scientific">Candidatus Pantoea multigeneris</name>
    <dbReference type="NCBI Taxonomy" id="2608357"/>
    <lineage>
        <taxon>Bacteria</taxon>
        <taxon>Pseudomonadati</taxon>
        <taxon>Pseudomonadota</taxon>
        <taxon>Gammaproteobacteria</taxon>
        <taxon>Enterobacterales</taxon>
        <taxon>Erwiniaceae</taxon>
        <taxon>Pantoea</taxon>
    </lineage>
</organism>
<keyword evidence="4" id="KW-1185">Reference proteome</keyword>
<dbReference type="Proteomes" id="UP001515683">
    <property type="component" value="Unassembled WGS sequence"/>
</dbReference>
<dbReference type="SMART" id="SM00450">
    <property type="entry name" value="RHOD"/>
    <property type="match status" value="1"/>
</dbReference>
<feature type="transmembrane region" description="Helical" evidence="1">
    <location>
        <begin position="118"/>
        <end position="138"/>
    </location>
</feature>
<dbReference type="EMBL" id="VWXF01000001">
    <property type="protein sequence ID" value="NIF21060.1"/>
    <property type="molecule type" value="Genomic_DNA"/>
</dbReference>
<keyword evidence="1" id="KW-1133">Transmembrane helix</keyword>
<dbReference type="SUPFAM" id="SSF52821">
    <property type="entry name" value="Rhodanese/Cell cycle control phosphatase"/>
    <property type="match status" value="1"/>
</dbReference>
<sequence>MKILTPLEIQPLLNQGALLIDIRDTDAWQLEHIQGALSLPFPCSESGVLSHLPLVGKQVVFYCQTGQRTAALAARLKVMAQGAEVCMLKNGLNGWKKAQFITVFNPSLPLPLTRQVQMLTGFMIMAGVLLGSAFSYYFYFLPSLIGAGQIFAGVTGWCGMARLLGRLPWNRQG</sequence>
<gene>
    <name evidence="3" type="ORF">F3J40_05490</name>
</gene>
<dbReference type="RefSeq" id="WP_167012877.1">
    <property type="nucleotide sequence ID" value="NZ_VWXF01000001.1"/>
</dbReference>
<dbReference type="InterPro" id="IPR050229">
    <property type="entry name" value="GlpE_sulfurtransferase"/>
</dbReference>
<comment type="caution">
    <text evidence="3">The sequence shown here is derived from an EMBL/GenBank/DDBJ whole genome shotgun (WGS) entry which is preliminary data.</text>
</comment>
<feature type="transmembrane region" description="Helical" evidence="1">
    <location>
        <begin position="144"/>
        <end position="164"/>
    </location>
</feature>
<evidence type="ECO:0000313" key="4">
    <source>
        <dbReference type="Proteomes" id="UP001515683"/>
    </source>
</evidence>
<evidence type="ECO:0000256" key="1">
    <source>
        <dbReference type="SAM" id="Phobius"/>
    </source>
</evidence>
<reference evidence="3 4" key="1">
    <citation type="journal article" date="2019" name="bioRxiv">
        <title>Bacteria contribute to plant secondary compound degradation in a generalist herbivore system.</title>
        <authorList>
            <person name="Francoeur C.B."/>
            <person name="Khadempour L."/>
            <person name="Moreira-Soto R.D."/>
            <person name="Gotting K."/>
            <person name="Book A.J."/>
            <person name="Pinto-Tomas A.A."/>
            <person name="Keefover-Ring K."/>
            <person name="Currie C.R."/>
        </authorList>
    </citation>
    <scope>NUCLEOTIDE SEQUENCE [LARGE SCALE GENOMIC DNA]</scope>
    <source>
        <strain evidence="3">Acro-835</strain>
    </source>
</reference>
<dbReference type="InterPro" id="IPR036873">
    <property type="entry name" value="Rhodanese-like_dom_sf"/>
</dbReference>